<dbReference type="CDD" id="cd17574">
    <property type="entry name" value="REC_OmpR"/>
    <property type="match status" value="1"/>
</dbReference>
<feature type="domain" description="Response regulatory" evidence="10">
    <location>
        <begin position="3"/>
        <end position="118"/>
    </location>
</feature>
<evidence type="ECO:0000256" key="1">
    <source>
        <dbReference type="ARBA" id="ARBA00018672"/>
    </source>
</evidence>
<keyword evidence="2 8" id="KW-0597">Phosphoprotein</keyword>
<reference evidence="12 13" key="1">
    <citation type="submission" date="2021-01" db="EMBL/GenBank/DDBJ databases">
        <title>Isolation and description of Catonella massiliensis sp. nov., a novel Catonella species, isolated from a stable periodontitis subject.</title>
        <authorList>
            <person name="Antezack A."/>
            <person name="Boxberger M."/>
            <person name="La Scola B."/>
            <person name="Monnet-Corti V."/>
        </authorList>
    </citation>
    <scope>NUCLEOTIDE SEQUENCE [LARGE SCALE GENOMIC DNA]</scope>
    <source>
        <strain evidence="12 13">Marseille-Q4567</strain>
    </source>
</reference>
<dbReference type="Gene3D" id="3.40.50.2300">
    <property type="match status" value="1"/>
</dbReference>
<dbReference type="Pfam" id="PF00072">
    <property type="entry name" value="Response_reg"/>
    <property type="match status" value="1"/>
</dbReference>
<dbReference type="InterPro" id="IPR036388">
    <property type="entry name" value="WH-like_DNA-bd_sf"/>
</dbReference>
<sequence length="219" mass="25010">MAEILFLEDEVTIREVIAEYMNVAGHKVTECCSGDEAVERLKEKSFDLAVLDIKVPGMSGLKVLEYIRAELKSDMGVIMLTAYEDINTQVEAFNFFADDYITKPASPIILLKRIDVLLRRIKSESSMKETSLVIDDKSYRAYFEGKDLSLTVSEFLLLKTLHDLPNQVLSREQLILSIFNEDYIGNDRIIDAHVKNLRKKLPVNVIDTVIGVGYRWKED</sequence>
<dbReference type="InterPro" id="IPR001789">
    <property type="entry name" value="Sig_transdc_resp-reg_receiver"/>
</dbReference>
<dbReference type="SUPFAM" id="SSF46894">
    <property type="entry name" value="C-terminal effector domain of the bipartite response regulators"/>
    <property type="match status" value="1"/>
</dbReference>
<dbReference type="PROSITE" id="PS51755">
    <property type="entry name" value="OMPR_PHOB"/>
    <property type="match status" value="1"/>
</dbReference>
<protein>
    <recommendedName>
        <fullName evidence="1">Stage 0 sporulation protein A homolog</fullName>
    </recommendedName>
</protein>
<feature type="DNA-binding region" description="OmpR/PhoB-type" evidence="9">
    <location>
        <begin position="122"/>
        <end position="218"/>
    </location>
</feature>
<evidence type="ECO:0000259" key="10">
    <source>
        <dbReference type="PROSITE" id="PS50110"/>
    </source>
</evidence>
<evidence type="ECO:0000256" key="5">
    <source>
        <dbReference type="ARBA" id="ARBA00023125"/>
    </source>
</evidence>
<name>A0ABS1IY22_9FIRM</name>
<evidence type="ECO:0000256" key="3">
    <source>
        <dbReference type="ARBA" id="ARBA00023012"/>
    </source>
</evidence>
<dbReference type="SMART" id="SM00862">
    <property type="entry name" value="Trans_reg_C"/>
    <property type="match status" value="1"/>
</dbReference>
<feature type="modified residue" description="4-aspartylphosphate" evidence="8">
    <location>
        <position position="52"/>
    </location>
</feature>
<dbReference type="InterPro" id="IPR001867">
    <property type="entry name" value="OmpR/PhoB-type_DNA-bd"/>
</dbReference>
<dbReference type="InterPro" id="IPR016032">
    <property type="entry name" value="Sig_transdc_resp-reg_C-effctor"/>
</dbReference>
<dbReference type="PANTHER" id="PTHR48111">
    <property type="entry name" value="REGULATOR OF RPOS"/>
    <property type="match status" value="1"/>
</dbReference>
<evidence type="ECO:0000256" key="6">
    <source>
        <dbReference type="ARBA" id="ARBA00023163"/>
    </source>
</evidence>
<evidence type="ECO:0000256" key="7">
    <source>
        <dbReference type="ARBA" id="ARBA00024867"/>
    </source>
</evidence>
<dbReference type="Pfam" id="PF00486">
    <property type="entry name" value="Trans_reg_C"/>
    <property type="match status" value="1"/>
</dbReference>
<dbReference type="Gene3D" id="1.10.10.10">
    <property type="entry name" value="Winged helix-like DNA-binding domain superfamily/Winged helix DNA-binding domain"/>
    <property type="match status" value="1"/>
</dbReference>
<evidence type="ECO:0000256" key="2">
    <source>
        <dbReference type="ARBA" id="ARBA00022553"/>
    </source>
</evidence>
<dbReference type="InterPro" id="IPR011006">
    <property type="entry name" value="CheY-like_superfamily"/>
</dbReference>
<accession>A0ABS1IY22</accession>
<evidence type="ECO:0000256" key="4">
    <source>
        <dbReference type="ARBA" id="ARBA00023015"/>
    </source>
</evidence>
<dbReference type="Proteomes" id="UP000604730">
    <property type="component" value="Unassembled WGS sequence"/>
</dbReference>
<proteinExistence type="predicted"/>
<dbReference type="InterPro" id="IPR039420">
    <property type="entry name" value="WalR-like"/>
</dbReference>
<dbReference type="RefSeq" id="WP_208428334.1">
    <property type="nucleotide sequence ID" value="NZ_JAEPRJ010000001.1"/>
</dbReference>
<dbReference type="CDD" id="cd00383">
    <property type="entry name" value="trans_reg_C"/>
    <property type="match status" value="1"/>
</dbReference>
<evidence type="ECO:0000259" key="11">
    <source>
        <dbReference type="PROSITE" id="PS51755"/>
    </source>
</evidence>
<keyword evidence="3" id="KW-0902">Two-component regulatory system</keyword>
<organism evidence="12 13">
    <name type="scientific">Catonella massiliensis</name>
    <dbReference type="NCBI Taxonomy" id="2799636"/>
    <lineage>
        <taxon>Bacteria</taxon>
        <taxon>Bacillati</taxon>
        <taxon>Bacillota</taxon>
        <taxon>Clostridia</taxon>
        <taxon>Lachnospirales</taxon>
        <taxon>Lachnospiraceae</taxon>
        <taxon>Catonella</taxon>
    </lineage>
</organism>
<comment type="caution">
    <text evidence="12">The sequence shown here is derived from an EMBL/GenBank/DDBJ whole genome shotgun (WGS) entry which is preliminary data.</text>
</comment>
<evidence type="ECO:0000256" key="9">
    <source>
        <dbReference type="PROSITE-ProRule" id="PRU01091"/>
    </source>
</evidence>
<comment type="function">
    <text evidence="7">May play the central regulatory role in sporulation. It may be an element of the effector pathway responsible for the activation of sporulation genes in response to nutritional stress. Spo0A may act in concert with spo0H (a sigma factor) to control the expression of some genes that are critical to the sporulation process.</text>
</comment>
<dbReference type="PANTHER" id="PTHR48111:SF1">
    <property type="entry name" value="TWO-COMPONENT RESPONSE REGULATOR ORR33"/>
    <property type="match status" value="1"/>
</dbReference>
<keyword evidence="13" id="KW-1185">Reference proteome</keyword>
<evidence type="ECO:0000313" key="13">
    <source>
        <dbReference type="Proteomes" id="UP000604730"/>
    </source>
</evidence>
<keyword evidence="6" id="KW-0804">Transcription</keyword>
<dbReference type="PROSITE" id="PS50110">
    <property type="entry name" value="RESPONSE_REGULATORY"/>
    <property type="match status" value="1"/>
</dbReference>
<dbReference type="SUPFAM" id="SSF52172">
    <property type="entry name" value="CheY-like"/>
    <property type="match status" value="1"/>
</dbReference>
<gene>
    <name evidence="12" type="ORF">JJN12_03150</name>
</gene>
<dbReference type="EMBL" id="JAEPRJ010000001">
    <property type="protein sequence ID" value="MBK5896784.1"/>
    <property type="molecule type" value="Genomic_DNA"/>
</dbReference>
<evidence type="ECO:0000313" key="12">
    <source>
        <dbReference type="EMBL" id="MBK5896784.1"/>
    </source>
</evidence>
<keyword evidence="4" id="KW-0805">Transcription regulation</keyword>
<evidence type="ECO:0000256" key="8">
    <source>
        <dbReference type="PROSITE-ProRule" id="PRU00169"/>
    </source>
</evidence>
<keyword evidence="5 9" id="KW-0238">DNA-binding</keyword>
<feature type="domain" description="OmpR/PhoB-type" evidence="11">
    <location>
        <begin position="122"/>
        <end position="218"/>
    </location>
</feature>
<dbReference type="SMART" id="SM00448">
    <property type="entry name" value="REC"/>
    <property type="match status" value="1"/>
</dbReference>